<feature type="compositionally biased region" description="Basic residues" evidence="1">
    <location>
        <begin position="24"/>
        <end position="34"/>
    </location>
</feature>
<protein>
    <submittedName>
        <fullName evidence="2">Nucleoprotein/polynucleotide-associated enzyme</fullName>
    </submittedName>
</protein>
<dbReference type="EMBL" id="UOFS01000046">
    <property type="protein sequence ID" value="VAX00998.1"/>
    <property type="molecule type" value="Genomic_DNA"/>
</dbReference>
<evidence type="ECO:0000256" key="1">
    <source>
        <dbReference type="SAM" id="MobiDB-lite"/>
    </source>
</evidence>
<proteinExistence type="predicted"/>
<dbReference type="AlphaFoldDB" id="A0A3B1ANR0"/>
<dbReference type="InterPro" id="IPR018636">
    <property type="entry name" value="DUF2058"/>
</dbReference>
<feature type="compositionally biased region" description="Basic and acidic residues" evidence="1">
    <location>
        <begin position="35"/>
        <end position="44"/>
    </location>
</feature>
<organism evidence="2">
    <name type="scientific">hydrothermal vent metagenome</name>
    <dbReference type="NCBI Taxonomy" id="652676"/>
    <lineage>
        <taxon>unclassified sequences</taxon>
        <taxon>metagenomes</taxon>
        <taxon>ecological metagenomes</taxon>
    </lineage>
</organism>
<reference evidence="2" key="1">
    <citation type="submission" date="2018-06" db="EMBL/GenBank/DDBJ databases">
        <authorList>
            <person name="Zhirakovskaya E."/>
        </authorList>
    </citation>
    <scope>NUCLEOTIDE SEQUENCE</scope>
</reference>
<gene>
    <name evidence="2" type="ORF">MNBD_GAMMA22-996</name>
</gene>
<dbReference type="Pfam" id="PF09831">
    <property type="entry name" value="DUF2058"/>
    <property type="match status" value="1"/>
</dbReference>
<feature type="region of interest" description="Disordered" evidence="1">
    <location>
        <begin position="17"/>
        <end position="44"/>
    </location>
</feature>
<evidence type="ECO:0000313" key="2">
    <source>
        <dbReference type="EMBL" id="VAX00998.1"/>
    </source>
</evidence>
<accession>A0A3B1ANR0</accession>
<sequence length="179" mass="21203">MSNPFQEQLLKAGLVTKQQVQKANKSKHKQKKQLSKKDKVVDEAKLKSQKITEEKLKRDKELNKKKELQAQQKAISTEINQLIENNTIKRDNKCEIIYNFEHQNKIKHIYINNDMKQQLMKGQLGIARIEGRYELVSQTIAEKIQQRNEKRVIIYQDKPQEIDDNDPYAEFQIPDDLTW</sequence>
<name>A0A3B1ANR0_9ZZZZ</name>